<evidence type="ECO:0000256" key="1">
    <source>
        <dbReference type="SAM" id="MobiDB-lite"/>
    </source>
</evidence>
<gene>
    <name evidence="2" type="ORF">SDC9_209476</name>
</gene>
<feature type="compositionally biased region" description="Basic residues" evidence="1">
    <location>
        <begin position="8"/>
        <end position="19"/>
    </location>
</feature>
<dbReference type="EMBL" id="VSSQ01138753">
    <property type="protein sequence ID" value="MPN61734.1"/>
    <property type="molecule type" value="Genomic_DNA"/>
</dbReference>
<feature type="region of interest" description="Disordered" evidence="1">
    <location>
        <begin position="1"/>
        <end position="20"/>
    </location>
</feature>
<dbReference type="AlphaFoldDB" id="A0A645JN33"/>
<name>A0A645JN33_9ZZZZ</name>
<protein>
    <submittedName>
        <fullName evidence="2">Uncharacterized protein</fullName>
    </submittedName>
</protein>
<sequence length="77" mass="8579">MIAGTQQRLRHRTNRRHAAGKADGCNAIFHPGDFVFERRDARITLARIAIAGLLALEHIGQQACVFVTEGHRGMDRT</sequence>
<comment type="caution">
    <text evidence="2">The sequence shown here is derived from an EMBL/GenBank/DDBJ whole genome shotgun (WGS) entry which is preliminary data.</text>
</comment>
<evidence type="ECO:0000313" key="2">
    <source>
        <dbReference type="EMBL" id="MPN61734.1"/>
    </source>
</evidence>
<proteinExistence type="predicted"/>
<organism evidence="2">
    <name type="scientific">bioreactor metagenome</name>
    <dbReference type="NCBI Taxonomy" id="1076179"/>
    <lineage>
        <taxon>unclassified sequences</taxon>
        <taxon>metagenomes</taxon>
        <taxon>ecological metagenomes</taxon>
    </lineage>
</organism>
<reference evidence="2" key="1">
    <citation type="submission" date="2019-08" db="EMBL/GenBank/DDBJ databases">
        <authorList>
            <person name="Kucharzyk K."/>
            <person name="Murdoch R.W."/>
            <person name="Higgins S."/>
            <person name="Loffler F."/>
        </authorList>
    </citation>
    <scope>NUCLEOTIDE SEQUENCE</scope>
</reference>
<accession>A0A645JN33</accession>